<gene>
    <name evidence="1" type="ORF">TSPGSL018_13758</name>
</gene>
<name>A0A061S8C1_9CHLO</name>
<organism evidence="1">
    <name type="scientific">Tetraselmis sp. GSL018</name>
    <dbReference type="NCBI Taxonomy" id="582737"/>
    <lineage>
        <taxon>Eukaryota</taxon>
        <taxon>Viridiplantae</taxon>
        <taxon>Chlorophyta</taxon>
        <taxon>core chlorophytes</taxon>
        <taxon>Chlorodendrophyceae</taxon>
        <taxon>Chlorodendrales</taxon>
        <taxon>Chlorodendraceae</taxon>
        <taxon>Tetraselmis</taxon>
    </lineage>
</organism>
<accession>A0A061S8C1</accession>
<reference evidence="1" key="1">
    <citation type="submission" date="2014-05" db="EMBL/GenBank/DDBJ databases">
        <title>The transcriptome of the halophilic microalga Tetraselmis sp. GSL018 isolated from the Great Salt Lake, Utah.</title>
        <authorList>
            <person name="Jinkerson R.E."/>
            <person name="D'Adamo S."/>
            <person name="Posewitz M.C."/>
        </authorList>
    </citation>
    <scope>NUCLEOTIDE SEQUENCE</scope>
    <source>
        <strain evidence="1">GSL018</strain>
    </source>
</reference>
<evidence type="ECO:0000313" key="1">
    <source>
        <dbReference type="EMBL" id="JAC79021.1"/>
    </source>
</evidence>
<proteinExistence type="predicted"/>
<dbReference type="AlphaFoldDB" id="A0A061S8C1"/>
<sequence length="45" mass="5088">ADINPFHFSAYKGLGTVSSCYSFPKGRFLRVTRPSATQFYKSKLL</sequence>
<dbReference type="EMBL" id="GBEZ01006374">
    <property type="protein sequence ID" value="JAC79021.1"/>
    <property type="molecule type" value="Transcribed_RNA"/>
</dbReference>
<protein>
    <submittedName>
        <fullName evidence="1">Uncharacterized protein</fullName>
    </submittedName>
</protein>
<feature type="non-terminal residue" evidence="1">
    <location>
        <position position="1"/>
    </location>
</feature>